<dbReference type="InterPro" id="IPR047575">
    <property type="entry name" value="Sm"/>
</dbReference>
<evidence type="ECO:0000256" key="10">
    <source>
        <dbReference type="ARBA" id="ARBA00023274"/>
    </source>
</evidence>
<comment type="function">
    <text evidence="11">Plays a role in pre-mRNA splicing as a core component of the spliceosomal U1, U2, U4 and U5 small nuclear ribonucleoproteins (snRNPs), the building blocks of the spliceosome.</text>
</comment>
<dbReference type="PANTHER" id="PTHR11193">
    <property type="entry name" value="SMALL NUCLEAR RIBONUCLEOPROTEIN E"/>
    <property type="match status" value="1"/>
</dbReference>
<gene>
    <name evidence="13" type="ORF">EZS28_003200</name>
</gene>
<dbReference type="InterPro" id="IPR010920">
    <property type="entry name" value="LSM_dom_sf"/>
</dbReference>
<dbReference type="Proteomes" id="UP000324800">
    <property type="component" value="Unassembled WGS sequence"/>
</dbReference>
<dbReference type="EMBL" id="SNRW01000416">
    <property type="protein sequence ID" value="KAA6401275.1"/>
    <property type="molecule type" value="Genomic_DNA"/>
</dbReference>
<dbReference type="InterPro" id="IPR027078">
    <property type="entry name" value="snRNP-E"/>
</dbReference>
<dbReference type="GO" id="GO:0005737">
    <property type="term" value="C:cytoplasm"/>
    <property type="evidence" value="ECO:0007669"/>
    <property type="project" value="UniProtKB-SubCell"/>
</dbReference>
<feature type="domain" description="Sm" evidence="12">
    <location>
        <begin position="6"/>
        <end position="81"/>
    </location>
</feature>
<keyword evidence="6 11" id="KW-0747">Spliceosome</keyword>
<keyword evidence="5 11" id="KW-0507">mRNA processing</keyword>
<dbReference type="Pfam" id="PF01423">
    <property type="entry name" value="LSM"/>
    <property type="match status" value="1"/>
</dbReference>
<keyword evidence="7 11" id="KW-0694">RNA-binding</keyword>
<sequence>MSRRANRAATQPINQRTRVEIWLYENPRMRIEGIIEGFDEYMNLVLRDPCEVYVKTGERKQLHEVLLKADNIVAISEARRAA</sequence>
<comment type="subcellular location">
    <subcellularLocation>
        <location evidence="2">Cytoplasm</location>
    </subcellularLocation>
    <subcellularLocation>
        <location evidence="1 11">Nucleus</location>
    </subcellularLocation>
</comment>
<dbReference type="SUPFAM" id="SSF50182">
    <property type="entry name" value="Sm-like ribonucleoproteins"/>
    <property type="match status" value="1"/>
</dbReference>
<evidence type="ECO:0000256" key="11">
    <source>
        <dbReference type="RuleBase" id="RU365053"/>
    </source>
</evidence>
<dbReference type="GO" id="GO:0005687">
    <property type="term" value="C:U4 snRNP"/>
    <property type="evidence" value="ECO:0007669"/>
    <property type="project" value="UniProtKB-UniRule"/>
</dbReference>
<dbReference type="InterPro" id="IPR001163">
    <property type="entry name" value="Sm_dom_euk/arc"/>
</dbReference>
<dbReference type="PROSITE" id="PS52002">
    <property type="entry name" value="SM"/>
    <property type="match status" value="1"/>
</dbReference>
<dbReference type="GO" id="GO:0005685">
    <property type="term" value="C:U1 snRNP"/>
    <property type="evidence" value="ECO:0007669"/>
    <property type="project" value="UniProtKB-UniRule"/>
</dbReference>
<proteinExistence type="inferred from homology"/>
<protein>
    <recommendedName>
        <fullName evidence="11">Small nuclear ribonucleoprotein E</fullName>
        <shortName evidence="11">snRNP-E</shortName>
    </recommendedName>
    <alternativeName>
        <fullName evidence="11">Sm protein E</fullName>
    </alternativeName>
</protein>
<evidence type="ECO:0000256" key="4">
    <source>
        <dbReference type="ARBA" id="ARBA00022490"/>
    </source>
</evidence>
<dbReference type="AlphaFoldDB" id="A0A5J4X3P5"/>
<keyword evidence="9 11" id="KW-0539">Nucleus</keyword>
<accession>A0A5J4X3P5</accession>
<evidence type="ECO:0000256" key="1">
    <source>
        <dbReference type="ARBA" id="ARBA00004123"/>
    </source>
</evidence>
<evidence type="ECO:0000256" key="3">
    <source>
        <dbReference type="ARBA" id="ARBA00006850"/>
    </source>
</evidence>
<evidence type="ECO:0000256" key="8">
    <source>
        <dbReference type="ARBA" id="ARBA00023187"/>
    </source>
</evidence>
<comment type="similarity">
    <text evidence="3 11">Belongs to the snRNP Sm proteins family.</text>
</comment>
<evidence type="ECO:0000256" key="2">
    <source>
        <dbReference type="ARBA" id="ARBA00004496"/>
    </source>
</evidence>
<evidence type="ECO:0000256" key="6">
    <source>
        <dbReference type="ARBA" id="ARBA00022728"/>
    </source>
</evidence>
<dbReference type="GO" id="GO:0000387">
    <property type="term" value="P:spliceosomal snRNP assembly"/>
    <property type="evidence" value="ECO:0007669"/>
    <property type="project" value="UniProtKB-UniRule"/>
</dbReference>
<dbReference type="GO" id="GO:0005682">
    <property type="term" value="C:U5 snRNP"/>
    <property type="evidence" value="ECO:0007669"/>
    <property type="project" value="UniProtKB-UniRule"/>
</dbReference>
<keyword evidence="4" id="KW-0963">Cytoplasm</keyword>
<keyword evidence="10 11" id="KW-0687">Ribonucleoprotein</keyword>
<evidence type="ECO:0000256" key="5">
    <source>
        <dbReference type="ARBA" id="ARBA00022664"/>
    </source>
</evidence>
<dbReference type="CDD" id="cd01718">
    <property type="entry name" value="Sm_E"/>
    <property type="match status" value="1"/>
</dbReference>
<name>A0A5J4X3P5_9EUKA</name>
<keyword evidence="8 11" id="KW-0508">mRNA splicing</keyword>
<dbReference type="GO" id="GO:0005681">
    <property type="term" value="C:spliceosomal complex"/>
    <property type="evidence" value="ECO:0007669"/>
    <property type="project" value="UniProtKB-KW"/>
</dbReference>
<evidence type="ECO:0000313" key="14">
    <source>
        <dbReference type="Proteomes" id="UP000324800"/>
    </source>
</evidence>
<evidence type="ECO:0000259" key="12">
    <source>
        <dbReference type="PROSITE" id="PS52002"/>
    </source>
</evidence>
<evidence type="ECO:0000313" key="13">
    <source>
        <dbReference type="EMBL" id="KAA6401275.1"/>
    </source>
</evidence>
<dbReference type="GO" id="GO:0005686">
    <property type="term" value="C:U2 snRNP"/>
    <property type="evidence" value="ECO:0007669"/>
    <property type="project" value="UniProtKB-UniRule"/>
</dbReference>
<reference evidence="13 14" key="1">
    <citation type="submission" date="2019-03" db="EMBL/GenBank/DDBJ databases">
        <title>Single cell metagenomics reveals metabolic interactions within the superorganism composed of flagellate Streblomastix strix and complex community of Bacteroidetes bacteria on its surface.</title>
        <authorList>
            <person name="Treitli S.C."/>
            <person name="Kolisko M."/>
            <person name="Husnik F."/>
            <person name="Keeling P."/>
            <person name="Hampl V."/>
        </authorList>
    </citation>
    <scope>NUCLEOTIDE SEQUENCE [LARGE SCALE GENOMIC DNA]</scope>
    <source>
        <strain evidence="13">ST1C</strain>
    </source>
</reference>
<comment type="caution">
    <text evidence="13">The sequence shown here is derived from an EMBL/GenBank/DDBJ whole genome shotgun (WGS) entry which is preliminary data.</text>
</comment>
<evidence type="ECO:0000256" key="9">
    <source>
        <dbReference type="ARBA" id="ARBA00023242"/>
    </source>
</evidence>
<dbReference type="GO" id="GO:0046540">
    <property type="term" value="C:U4/U6 x U5 tri-snRNP complex"/>
    <property type="evidence" value="ECO:0007669"/>
    <property type="project" value="UniProtKB-UniRule"/>
</dbReference>
<dbReference type="Gene3D" id="2.30.30.100">
    <property type="match status" value="1"/>
</dbReference>
<dbReference type="SMART" id="SM00651">
    <property type="entry name" value="Sm"/>
    <property type="match status" value="1"/>
</dbReference>
<dbReference type="OrthoDB" id="25620at2759"/>
<dbReference type="GO" id="GO:0003723">
    <property type="term" value="F:RNA binding"/>
    <property type="evidence" value="ECO:0007669"/>
    <property type="project" value="UniProtKB-KW"/>
</dbReference>
<organism evidence="13 14">
    <name type="scientific">Streblomastix strix</name>
    <dbReference type="NCBI Taxonomy" id="222440"/>
    <lineage>
        <taxon>Eukaryota</taxon>
        <taxon>Metamonada</taxon>
        <taxon>Preaxostyla</taxon>
        <taxon>Oxymonadida</taxon>
        <taxon>Streblomastigidae</taxon>
        <taxon>Streblomastix</taxon>
    </lineage>
</organism>
<evidence type="ECO:0000256" key="7">
    <source>
        <dbReference type="ARBA" id="ARBA00022884"/>
    </source>
</evidence>